<dbReference type="EMBL" id="HBEQ01009026">
    <property type="protein sequence ID" value="CAD8519831.1"/>
    <property type="molecule type" value="Transcribed_RNA"/>
</dbReference>
<name>A0A7S0IFC6_MICPS</name>
<evidence type="ECO:0000256" key="2">
    <source>
        <dbReference type="ARBA" id="ARBA00005866"/>
    </source>
</evidence>
<evidence type="ECO:0000256" key="6">
    <source>
        <dbReference type="PIRSR" id="PIRSR016020-1"/>
    </source>
</evidence>
<evidence type="ECO:0000256" key="5">
    <source>
        <dbReference type="PIRNR" id="PIRNR016020"/>
    </source>
</evidence>
<sequence>MASVSASLVAPAQRIAARRQARPTAARGARTPLRVAAAASIAEIKGTGDLAAVKLTSADGCTATAYLFGGVVTSFTKPDGREVLYVRPDAKFDKSKPISGGLPHCWPQFGPGDIQVHGFARNVDWELTKKTEGSNPSIEMTLLPSDYSKEMWDKDFKVTQTITLGDGKLKATLKVWNTGEEAFTFTGSFHTYFAADIDEVAVTGLKGCKSLDRLKDEAGTVAGALTMSGPVDSCYYDVPSVVNLAVGGGNSVAIESQGGWTDAVVWTPWTDMEACYKEFVCVENAACKEPVSVAAGGEWEASTILA</sequence>
<accession>A0A7S0IFC6</accession>
<dbReference type="GO" id="GO:0005737">
    <property type="term" value="C:cytoplasm"/>
    <property type="evidence" value="ECO:0007669"/>
    <property type="project" value="TreeGrafter"/>
</dbReference>
<feature type="active site" evidence="6">
    <location>
        <position position="283"/>
    </location>
</feature>
<dbReference type="CDD" id="cd09020">
    <property type="entry name" value="D-hex-6-P-epi_like"/>
    <property type="match status" value="1"/>
</dbReference>
<dbReference type="PANTHER" id="PTHR11122">
    <property type="entry name" value="APOSPORY-ASSOCIATED PROTEIN C-RELATED"/>
    <property type="match status" value="1"/>
</dbReference>
<reference evidence="7" key="1">
    <citation type="submission" date="2021-01" db="EMBL/GenBank/DDBJ databases">
        <authorList>
            <person name="Corre E."/>
            <person name="Pelletier E."/>
            <person name="Niang G."/>
            <person name="Scheremetjew M."/>
            <person name="Finn R."/>
            <person name="Kale V."/>
            <person name="Holt S."/>
            <person name="Cochrane G."/>
            <person name="Meng A."/>
            <person name="Brown T."/>
            <person name="Cohen L."/>
        </authorList>
    </citation>
    <scope>NUCLEOTIDE SEQUENCE</scope>
    <source>
        <strain evidence="7">CCMP1723</strain>
    </source>
</reference>
<protein>
    <recommendedName>
        <fullName evidence="3 5">glucose-6-phosphate 1-epimerase</fullName>
        <ecNumber evidence="3 5">5.1.3.15</ecNumber>
    </recommendedName>
</protein>
<dbReference type="SUPFAM" id="SSF74650">
    <property type="entry name" value="Galactose mutarotase-like"/>
    <property type="match status" value="1"/>
</dbReference>
<dbReference type="GO" id="GO:0030246">
    <property type="term" value="F:carbohydrate binding"/>
    <property type="evidence" value="ECO:0007669"/>
    <property type="project" value="UniProtKB-UniRule"/>
</dbReference>
<organism evidence="7">
    <name type="scientific">Micromonas pusilla</name>
    <name type="common">Picoplanktonic green alga</name>
    <name type="synonym">Chromulina pusilla</name>
    <dbReference type="NCBI Taxonomy" id="38833"/>
    <lineage>
        <taxon>Eukaryota</taxon>
        <taxon>Viridiplantae</taxon>
        <taxon>Chlorophyta</taxon>
        <taxon>Mamiellophyceae</taxon>
        <taxon>Mamiellales</taxon>
        <taxon>Mamiellaceae</taxon>
        <taxon>Micromonas</taxon>
    </lineage>
</organism>
<dbReference type="Gene3D" id="2.70.98.10">
    <property type="match status" value="1"/>
</dbReference>
<gene>
    <name evidence="7" type="ORF">MCOM1403_LOCUS7257</name>
</gene>
<dbReference type="PIRSF" id="PIRSF016020">
    <property type="entry name" value="PHexose_mutarotase"/>
    <property type="match status" value="1"/>
</dbReference>
<dbReference type="InterPro" id="IPR008183">
    <property type="entry name" value="Aldose_1/G6P_1-epimerase"/>
</dbReference>
<dbReference type="AlphaFoldDB" id="A0A7S0IFC6"/>
<dbReference type="GO" id="GO:0047938">
    <property type="term" value="F:glucose-6-phosphate 1-epimerase activity"/>
    <property type="evidence" value="ECO:0007669"/>
    <property type="project" value="UniProtKB-UniRule"/>
</dbReference>
<dbReference type="InterPro" id="IPR025532">
    <property type="entry name" value="G6P_1-epimerase"/>
</dbReference>
<dbReference type="PANTHER" id="PTHR11122:SF39">
    <property type="entry name" value="GLUCOSE-6-PHOSPHATE 1-EPIMERASE"/>
    <property type="match status" value="1"/>
</dbReference>
<evidence type="ECO:0000313" key="7">
    <source>
        <dbReference type="EMBL" id="CAD8519831.1"/>
    </source>
</evidence>
<dbReference type="GO" id="GO:0005975">
    <property type="term" value="P:carbohydrate metabolic process"/>
    <property type="evidence" value="ECO:0007669"/>
    <property type="project" value="InterPro"/>
</dbReference>
<dbReference type="InterPro" id="IPR011013">
    <property type="entry name" value="Gal_mutarotase_sf_dom"/>
</dbReference>
<dbReference type="Pfam" id="PF01263">
    <property type="entry name" value="Aldose_epim"/>
    <property type="match status" value="1"/>
</dbReference>
<comment type="similarity">
    <text evidence="2 5">Belongs to the glucose-6-phosphate 1-epimerase family.</text>
</comment>
<feature type="active site" evidence="6">
    <location>
        <position position="190"/>
    </location>
</feature>
<proteinExistence type="inferred from homology"/>
<dbReference type="InterPro" id="IPR014718">
    <property type="entry name" value="GH-type_carb-bd"/>
</dbReference>
<keyword evidence="4 5" id="KW-0413">Isomerase</keyword>
<evidence type="ECO:0000256" key="4">
    <source>
        <dbReference type="ARBA" id="ARBA00023235"/>
    </source>
</evidence>
<evidence type="ECO:0000256" key="1">
    <source>
        <dbReference type="ARBA" id="ARBA00001096"/>
    </source>
</evidence>
<comment type="catalytic activity">
    <reaction evidence="1">
        <text>alpha-D-glucose 6-phosphate = beta-D-glucose 6-phosphate</text>
        <dbReference type="Rhea" id="RHEA:16249"/>
        <dbReference type="ChEBI" id="CHEBI:58225"/>
        <dbReference type="ChEBI" id="CHEBI:58247"/>
        <dbReference type="EC" id="5.1.3.15"/>
    </reaction>
</comment>
<dbReference type="EC" id="5.1.3.15" evidence="3 5"/>
<evidence type="ECO:0000256" key="3">
    <source>
        <dbReference type="ARBA" id="ARBA00012083"/>
    </source>
</evidence>